<feature type="repeat" description="Solcar" evidence="7">
    <location>
        <begin position="82"/>
        <end position="163"/>
    </location>
</feature>
<keyword evidence="3 8" id="KW-0813">Transport</keyword>
<organism evidence="9 10">
    <name type="scientific">Anopheles minimus</name>
    <dbReference type="NCBI Taxonomy" id="112268"/>
    <lineage>
        <taxon>Eukaryota</taxon>
        <taxon>Metazoa</taxon>
        <taxon>Ecdysozoa</taxon>
        <taxon>Arthropoda</taxon>
        <taxon>Hexapoda</taxon>
        <taxon>Insecta</taxon>
        <taxon>Pterygota</taxon>
        <taxon>Neoptera</taxon>
        <taxon>Endopterygota</taxon>
        <taxon>Diptera</taxon>
        <taxon>Nematocera</taxon>
        <taxon>Culicoidea</taxon>
        <taxon>Culicidae</taxon>
        <taxon>Anophelinae</taxon>
        <taxon>Anopheles</taxon>
    </lineage>
</organism>
<dbReference type="PANTHER" id="PTHR46314">
    <property type="entry name" value="SOLUTE CARRIER FAMILY 25 MEMBER 44"/>
    <property type="match status" value="1"/>
</dbReference>
<dbReference type="Proteomes" id="UP000075920">
    <property type="component" value="Unassembled WGS sequence"/>
</dbReference>
<dbReference type="VEuPathDB" id="VectorBase:AMIN000660"/>
<sequence>MPIWAQQRLARLIFRGPFRAMKDTGERRRRCSAKRSGRIVIAKEGSRRFARNTTQTVTNMADGATNGTFLRTIEWDMMDKRKFFPLSMLSSFSVRCALYPLTVIKTQLQVQFRNDIYKGMIDAGIKIYRAEGVPGLYRGFWISSVQIVSGVFYISTYEGVRHVLGQYGANQRAKSLVAGGCASLVGQTIIVPFDVISQHAMVLGMGAHGGKNGAVNPLGINFDKGSSRLRITRDIAREILRRDGVRGFYRGYTASLMAYVPNSAMWWAFYHLYQDELLKIVPPWVSHLFVQCVAGSFGGFTTTIITNPLDIVRARLQVQRLDSMSVAFRELWHEEHFHMFFKGLTARLVQSAAFSFSIILGYETIKRVSVNEQYRHMIRW</sequence>
<dbReference type="GO" id="GO:0009083">
    <property type="term" value="P:branched-chain amino acid catabolic process"/>
    <property type="evidence" value="ECO:0007669"/>
    <property type="project" value="InterPro"/>
</dbReference>
<dbReference type="PANTHER" id="PTHR46314:SF2">
    <property type="entry name" value="SOLUTE CARRIER FAMILY 25 MEMBER 44"/>
    <property type="match status" value="1"/>
</dbReference>
<reference evidence="9" key="2">
    <citation type="submission" date="2020-05" db="UniProtKB">
        <authorList>
            <consortium name="EnsemblMetazoa"/>
        </authorList>
    </citation>
    <scope>IDENTIFICATION</scope>
    <source>
        <strain evidence="9">MINIMUS1</strain>
    </source>
</reference>
<dbReference type="InterPro" id="IPR002067">
    <property type="entry name" value="MCP"/>
</dbReference>
<dbReference type="SUPFAM" id="SSF103506">
    <property type="entry name" value="Mitochondrial carrier"/>
    <property type="match status" value="1"/>
</dbReference>
<accession>A0A182VRH3</accession>
<name>A0A182VRH3_9DIPT</name>
<evidence type="ECO:0000256" key="6">
    <source>
        <dbReference type="ARBA" id="ARBA00023136"/>
    </source>
</evidence>
<reference evidence="10" key="1">
    <citation type="submission" date="2013-03" db="EMBL/GenBank/DDBJ databases">
        <title>The Genome Sequence of Anopheles minimus MINIMUS1.</title>
        <authorList>
            <consortium name="The Broad Institute Genomics Platform"/>
            <person name="Neafsey D.E."/>
            <person name="Walton C."/>
            <person name="Walker B."/>
            <person name="Young S.K."/>
            <person name="Zeng Q."/>
            <person name="Gargeya S."/>
            <person name="Fitzgerald M."/>
            <person name="Haas B."/>
            <person name="Abouelleil A."/>
            <person name="Allen A.W."/>
            <person name="Alvarado L."/>
            <person name="Arachchi H.M."/>
            <person name="Berlin A.M."/>
            <person name="Chapman S.B."/>
            <person name="Gainer-Dewar J."/>
            <person name="Goldberg J."/>
            <person name="Griggs A."/>
            <person name="Gujja S."/>
            <person name="Hansen M."/>
            <person name="Howarth C."/>
            <person name="Imamovic A."/>
            <person name="Ireland A."/>
            <person name="Larimer J."/>
            <person name="McCowan C."/>
            <person name="Murphy C."/>
            <person name="Pearson M."/>
            <person name="Poon T.W."/>
            <person name="Priest M."/>
            <person name="Roberts A."/>
            <person name="Saif S."/>
            <person name="Shea T."/>
            <person name="Sisk P."/>
            <person name="Sykes S."/>
            <person name="Wortman J."/>
            <person name="Nusbaum C."/>
            <person name="Birren B."/>
        </authorList>
    </citation>
    <scope>NUCLEOTIDE SEQUENCE [LARGE SCALE GENOMIC DNA]</scope>
    <source>
        <strain evidence="10">MINIMUS1</strain>
    </source>
</reference>
<feature type="repeat" description="Solcar" evidence="7">
    <location>
        <begin position="286"/>
        <end position="368"/>
    </location>
</feature>
<dbReference type="InterPro" id="IPR018108">
    <property type="entry name" value="MCP_transmembrane"/>
</dbReference>
<evidence type="ECO:0008006" key="11">
    <source>
        <dbReference type="Google" id="ProtNLM"/>
    </source>
</evidence>
<proteinExistence type="inferred from homology"/>
<dbReference type="PROSITE" id="PS50920">
    <property type="entry name" value="SOLCAR"/>
    <property type="match status" value="3"/>
</dbReference>
<comment type="similarity">
    <text evidence="2 8">Belongs to the mitochondrial carrier (TC 2.A.29) family.</text>
</comment>
<evidence type="ECO:0000256" key="8">
    <source>
        <dbReference type="RuleBase" id="RU000488"/>
    </source>
</evidence>
<evidence type="ECO:0000256" key="1">
    <source>
        <dbReference type="ARBA" id="ARBA00004141"/>
    </source>
</evidence>
<evidence type="ECO:0000256" key="7">
    <source>
        <dbReference type="PROSITE-ProRule" id="PRU00282"/>
    </source>
</evidence>
<dbReference type="InterPro" id="IPR042164">
    <property type="entry name" value="SLC25A44"/>
</dbReference>
<evidence type="ECO:0000256" key="3">
    <source>
        <dbReference type="ARBA" id="ARBA00022448"/>
    </source>
</evidence>
<keyword evidence="10" id="KW-1185">Reference proteome</keyword>
<dbReference type="InterPro" id="IPR023395">
    <property type="entry name" value="MCP_dom_sf"/>
</dbReference>
<dbReference type="GO" id="GO:0016020">
    <property type="term" value="C:membrane"/>
    <property type="evidence" value="ECO:0007669"/>
    <property type="project" value="UniProtKB-SubCell"/>
</dbReference>
<evidence type="ECO:0000313" key="10">
    <source>
        <dbReference type="Proteomes" id="UP000075920"/>
    </source>
</evidence>
<dbReference type="STRING" id="112268.A0A182VRH3"/>
<dbReference type="EnsemblMetazoa" id="AMIN000660-RA">
    <property type="protein sequence ID" value="AMIN000660-PA"/>
    <property type="gene ID" value="AMIN000660"/>
</dbReference>
<keyword evidence="5" id="KW-0677">Repeat</keyword>
<evidence type="ECO:0000256" key="5">
    <source>
        <dbReference type="ARBA" id="ARBA00022737"/>
    </source>
</evidence>
<dbReference type="GO" id="GO:0015658">
    <property type="term" value="F:branched-chain amino acid transmembrane transporter activity"/>
    <property type="evidence" value="ECO:0007669"/>
    <property type="project" value="InterPro"/>
</dbReference>
<keyword evidence="6 7" id="KW-0472">Membrane</keyword>
<protein>
    <recommendedName>
        <fullName evidence="11">Solute carrier family 25 member 44</fullName>
    </recommendedName>
</protein>
<dbReference type="Gene3D" id="1.50.40.10">
    <property type="entry name" value="Mitochondrial carrier domain"/>
    <property type="match status" value="2"/>
</dbReference>
<dbReference type="Pfam" id="PF00153">
    <property type="entry name" value="Mito_carr"/>
    <property type="match status" value="3"/>
</dbReference>
<keyword evidence="4 7" id="KW-0812">Transmembrane</keyword>
<dbReference type="GO" id="GO:0005739">
    <property type="term" value="C:mitochondrion"/>
    <property type="evidence" value="ECO:0007669"/>
    <property type="project" value="InterPro"/>
</dbReference>
<comment type="subcellular location">
    <subcellularLocation>
        <location evidence="1">Membrane</location>
        <topology evidence="1">Multi-pass membrane protein</topology>
    </subcellularLocation>
</comment>
<evidence type="ECO:0000256" key="4">
    <source>
        <dbReference type="ARBA" id="ARBA00022692"/>
    </source>
</evidence>
<feature type="repeat" description="Solcar" evidence="7">
    <location>
        <begin position="170"/>
        <end position="276"/>
    </location>
</feature>
<evidence type="ECO:0000256" key="2">
    <source>
        <dbReference type="ARBA" id="ARBA00006375"/>
    </source>
</evidence>
<evidence type="ECO:0000313" key="9">
    <source>
        <dbReference type="EnsemblMetazoa" id="AMIN000660-PA"/>
    </source>
</evidence>
<dbReference type="AlphaFoldDB" id="A0A182VRH3"/>
<dbReference type="PRINTS" id="PR00926">
    <property type="entry name" value="MITOCARRIER"/>
</dbReference>